<feature type="non-terminal residue" evidence="1">
    <location>
        <position position="1"/>
    </location>
</feature>
<dbReference type="AlphaFoldDB" id="X1KUD2"/>
<organism evidence="1">
    <name type="scientific">marine sediment metagenome</name>
    <dbReference type="NCBI Taxonomy" id="412755"/>
    <lineage>
        <taxon>unclassified sequences</taxon>
        <taxon>metagenomes</taxon>
        <taxon>ecological metagenomes</taxon>
    </lineage>
</organism>
<protein>
    <submittedName>
        <fullName evidence="1">Uncharacterized protein</fullName>
    </submittedName>
</protein>
<accession>X1KUD2</accession>
<name>X1KUD2_9ZZZZ</name>
<comment type="caution">
    <text evidence="1">The sequence shown here is derived from an EMBL/GenBank/DDBJ whole genome shotgun (WGS) entry which is preliminary data.</text>
</comment>
<dbReference type="EMBL" id="BARU01049910">
    <property type="protein sequence ID" value="GAH97240.1"/>
    <property type="molecule type" value="Genomic_DNA"/>
</dbReference>
<evidence type="ECO:0000313" key="1">
    <source>
        <dbReference type="EMBL" id="GAH97240.1"/>
    </source>
</evidence>
<feature type="non-terminal residue" evidence="1">
    <location>
        <position position="32"/>
    </location>
</feature>
<sequence>FDPYFIPPKLLHRKSEEEILSTILKDSFIDDF</sequence>
<proteinExistence type="predicted"/>
<gene>
    <name evidence="1" type="ORF">S03H2_73116</name>
</gene>
<reference evidence="1" key="1">
    <citation type="journal article" date="2014" name="Front. Microbiol.">
        <title>High frequency of phylogenetically diverse reductive dehalogenase-homologous genes in deep subseafloor sedimentary metagenomes.</title>
        <authorList>
            <person name="Kawai M."/>
            <person name="Futagami T."/>
            <person name="Toyoda A."/>
            <person name="Takaki Y."/>
            <person name="Nishi S."/>
            <person name="Hori S."/>
            <person name="Arai W."/>
            <person name="Tsubouchi T."/>
            <person name="Morono Y."/>
            <person name="Uchiyama I."/>
            <person name="Ito T."/>
            <person name="Fujiyama A."/>
            <person name="Inagaki F."/>
            <person name="Takami H."/>
        </authorList>
    </citation>
    <scope>NUCLEOTIDE SEQUENCE</scope>
    <source>
        <strain evidence="1">Expedition CK06-06</strain>
    </source>
</reference>